<sequence length="131" mass="14000">MYILFHEKLGFPNKNEGQKFMNISRVLYSSMAAIVVATGASKVWADQAMQLQCSGGNKGTCVTTIDGSLLTWQGTNIAVNQTTKTTADYSCNTYRDPSGMASAGKVTVYSNFSTSAYPNSNPSASVMIPCS</sequence>
<dbReference type="Proteomes" id="UP000054851">
    <property type="component" value="Unassembled WGS sequence"/>
</dbReference>
<organism evidence="1 2">
    <name type="scientific">Caballeronia hypogeia</name>
    <dbReference type="NCBI Taxonomy" id="1777140"/>
    <lineage>
        <taxon>Bacteria</taxon>
        <taxon>Pseudomonadati</taxon>
        <taxon>Pseudomonadota</taxon>
        <taxon>Betaproteobacteria</taxon>
        <taxon>Burkholderiales</taxon>
        <taxon>Burkholderiaceae</taxon>
        <taxon>Caballeronia</taxon>
    </lineage>
</organism>
<comment type="caution">
    <text evidence="1">The sequence shown here is derived from an EMBL/GenBank/DDBJ whole genome shotgun (WGS) entry which is preliminary data.</text>
</comment>
<keyword evidence="2" id="KW-1185">Reference proteome</keyword>
<gene>
    <name evidence="1" type="ORF">AWB79_03573</name>
</gene>
<protein>
    <submittedName>
        <fullName evidence="1">Uncharacterized protein</fullName>
    </submittedName>
</protein>
<dbReference type="STRING" id="1777140.AWB79_03573"/>
<dbReference type="AlphaFoldDB" id="A0A158BFI4"/>
<reference evidence="1" key="1">
    <citation type="submission" date="2016-01" db="EMBL/GenBank/DDBJ databases">
        <authorList>
            <person name="Peeters C."/>
        </authorList>
    </citation>
    <scope>NUCLEOTIDE SEQUENCE</scope>
    <source>
        <strain evidence="1">LMG 29322</strain>
    </source>
</reference>
<accession>A0A158BFI4</accession>
<evidence type="ECO:0000313" key="2">
    <source>
        <dbReference type="Proteomes" id="UP000054851"/>
    </source>
</evidence>
<proteinExistence type="predicted"/>
<evidence type="ECO:0000313" key="1">
    <source>
        <dbReference type="EMBL" id="SAK68556.1"/>
    </source>
</evidence>
<dbReference type="EMBL" id="FCOA02000011">
    <property type="protein sequence ID" value="SAK68556.1"/>
    <property type="molecule type" value="Genomic_DNA"/>
</dbReference>
<name>A0A158BFI4_9BURK</name>